<dbReference type="SUPFAM" id="SSF52172">
    <property type="entry name" value="CheY-like"/>
    <property type="match status" value="1"/>
</dbReference>
<evidence type="ECO:0000259" key="7">
    <source>
        <dbReference type="PROSITE" id="PS50110"/>
    </source>
</evidence>
<dbReference type="PANTHER" id="PTHR43214">
    <property type="entry name" value="TWO-COMPONENT RESPONSE REGULATOR"/>
    <property type="match status" value="1"/>
</dbReference>
<dbReference type="PROSITE" id="PS00622">
    <property type="entry name" value="HTH_LUXR_1"/>
    <property type="match status" value="1"/>
</dbReference>
<dbReference type="SMART" id="SM00448">
    <property type="entry name" value="REC"/>
    <property type="match status" value="1"/>
</dbReference>
<dbReference type="InterPro" id="IPR016032">
    <property type="entry name" value="Sig_transdc_resp-reg_C-effctor"/>
</dbReference>
<dbReference type="PANTHER" id="PTHR43214:SF24">
    <property type="entry name" value="TRANSCRIPTIONAL REGULATORY PROTEIN NARL-RELATED"/>
    <property type="match status" value="1"/>
</dbReference>
<evidence type="ECO:0000259" key="6">
    <source>
        <dbReference type="PROSITE" id="PS50043"/>
    </source>
</evidence>
<feature type="domain" description="Response regulatory" evidence="7">
    <location>
        <begin position="5"/>
        <end position="121"/>
    </location>
</feature>
<dbReference type="PROSITE" id="PS50043">
    <property type="entry name" value="HTH_LUXR_2"/>
    <property type="match status" value="1"/>
</dbReference>
<dbReference type="InterPro" id="IPR039420">
    <property type="entry name" value="WalR-like"/>
</dbReference>
<dbReference type="RefSeq" id="WP_126579381.1">
    <property type="nucleotide sequence ID" value="NZ_BIFR01000001.1"/>
</dbReference>
<dbReference type="PROSITE" id="PS50110">
    <property type="entry name" value="RESPONSE_REGULATORY"/>
    <property type="match status" value="1"/>
</dbReference>
<keyword evidence="4" id="KW-0804">Transcription</keyword>
<evidence type="ECO:0000256" key="5">
    <source>
        <dbReference type="PROSITE-ProRule" id="PRU00169"/>
    </source>
</evidence>
<evidence type="ECO:0000256" key="1">
    <source>
        <dbReference type="ARBA" id="ARBA00022553"/>
    </source>
</evidence>
<name>A0A401ZXY1_9CHLR</name>
<keyword evidence="1 5" id="KW-0597">Phosphoprotein</keyword>
<dbReference type="OrthoDB" id="9787019at2"/>
<dbReference type="Proteomes" id="UP000287352">
    <property type="component" value="Unassembled WGS sequence"/>
</dbReference>
<dbReference type="InterPro" id="IPR001789">
    <property type="entry name" value="Sig_transdc_resp-reg_receiver"/>
</dbReference>
<accession>A0A401ZXY1</accession>
<dbReference type="InterPro" id="IPR000792">
    <property type="entry name" value="Tscrpt_reg_LuxR_C"/>
</dbReference>
<dbReference type="SUPFAM" id="SSF46894">
    <property type="entry name" value="C-terminal effector domain of the bipartite response regulators"/>
    <property type="match status" value="1"/>
</dbReference>
<reference evidence="9" key="1">
    <citation type="submission" date="2018-12" db="EMBL/GenBank/DDBJ databases">
        <title>Tengunoibacter tsumagoiensis gen. nov., sp. nov., Dictyobacter kobayashii sp. nov., D. alpinus sp. nov., and D. joshuensis sp. nov. and description of Dictyobacteraceae fam. nov. within the order Ktedonobacterales isolated from Tengu-no-mugimeshi.</title>
        <authorList>
            <person name="Wang C.M."/>
            <person name="Zheng Y."/>
            <person name="Sakai Y."/>
            <person name="Toyoda A."/>
            <person name="Minakuchi Y."/>
            <person name="Abe K."/>
            <person name="Yokota A."/>
            <person name="Yabe S."/>
        </authorList>
    </citation>
    <scope>NUCLEOTIDE SEQUENCE [LARGE SCALE GENOMIC DNA]</scope>
    <source>
        <strain evidence="9">Uno3</strain>
    </source>
</reference>
<proteinExistence type="predicted"/>
<dbReference type="SMART" id="SM00421">
    <property type="entry name" value="HTH_LUXR"/>
    <property type="match status" value="1"/>
</dbReference>
<evidence type="ECO:0000313" key="9">
    <source>
        <dbReference type="Proteomes" id="UP000287352"/>
    </source>
</evidence>
<feature type="domain" description="HTH luxR-type" evidence="6">
    <location>
        <begin position="157"/>
        <end position="222"/>
    </location>
</feature>
<dbReference type="Gene3D" id="3.40.50.2300">
    <property type="match status" value="1"/>
</dbReference>
<feature type="modified residue" description="4-aspartylphosphate" evidence="5">
    <location>
        <position position="56"/>
    </location>
</feature>
<gene>
    <name evidence="8" type="ORF">KTT_15580</name>
</gene>
<dbReference type="CDD" id="cd17535">
    <property type="entry name" value="REC_NarL-like"/>
    <property type="match status" value="1"/>
</dbReference>
<evidence type="ECO:0000256" key="3">
    <source>
        <dbReference type="ARBA" id="ARBA00023125"/>
    </source>
</evidence>
<dbReference type="AlphaFoldDB" id="A0A401ZXY1"/>
<dbReference type="InterPro" id="IPR011006">
    <property type="entry name" value="CheY-like_superfamily"/>
</dbReference>
<keyword evidence="3 8" id="KW-0238">DNA-binding</keyword>
<evidence type="ECO:0000256" key="4">
    <source>
        <dbReference type="ARBA" id="ARBA00023163"/>
    </source>
</evidence>
<keyword evidence="9" id="KW-1185">Reference proteome</keyword>
<evidence type="ECO:0000313" key="8">
    <source>
        <dbReference type="EMBL" id="GCE11699.1"/>
    </source>
</evidence>
<dbReference type="CDD" id="cd06170">
    <property type="entry name" value="LuxR_C_like"/>
    <property type="match status" value="1"/>
</dbReference>
<dbReference type="GO" id="GO:0003677">
    <property type="term" value="F:DNA binding"/>
    <property type="evidence" value="ECO:0007669"/>
    <property type="project" value="UniProtKB-KW"/>
</dbReference>
<dbReference type="EMBL" id="BIFR01000001">
    <property type="protein sequence ID" value="GCE11699.1"/>
    <property type="molecule type" value="Genomic_DNA"/>
</dbReference>
<sequence length="234" mass="26275">METIRVIIIDEQPLFREGVRATLERMGDCTIVGESTDAADVLEIARTGNPDVALIDAGLTSSDPLEIARQARHIAPRMAIIILTPSEDEERLFQSIKVGAAAYCSRNITADELMDAVRRVSHGEYLIRDDVLSKPQLASRVLKSFREMTVEEEEGETKDPYSPLSSREVEILDYIARGNSNKEIAKSLKISDQTVKNHITSILKKLSVNDRTAAVVHALRHGWIKMHEEEREQR</sequence>
<dbReference type="Pfam" id="PF00072">
    <property type="entry name" value="Response_reg"/>
    <property type="match status" value="1"/>
</dbReference>
<dbReference type="InterPro" id="IPR058245">
    <property type="entry name" value="NreC/VraR/RcsB-like_REC"/>
</dbReference>
<keyword evidence="2" id="KW-0805">Transcription regulation</keyword>
<comment type="caution">
    <text evidence="8">The sequence shown here is derived from an EMBL/GenBank/DDBJ whole genome shotgun (WGS) entry which is preliminary data.</text>
</comment>
<dbReference type="PRINTS" id="PR00038">
    <property type="entry name" value="HTHLUXR"/>
</dbReference>
<dbReference type="GO" id="GO:0006355">
    <property type="term" value="P:regulation of DNA-templated transcription"/>
    <property type="evidence" value="ECO:0007669"/>
    <property type="project" value="InterPro"/>
</dbReference>
<dbReference type="GO" id="GO:0000160">
    <property type="term" value="P:phosphorelay signal transduction system"/>
    <property type="evidence" value="ECO:0007669"/>
    <property type="project" value="InterPro"/>
</dbReference>
<protein>
    <submittedName>
        <fullName evidence="8">DNA-binding response regulator</fullName>
    </submittedName>
</protein>
<dbReference type="Pfam" id="PF00196">
    <property type="entry name" value="GerE"/>
    <property type="match status" value="1"/>
</dbReference>
<evidence type="ECO:0000256" key="2">
    <source>
        <dbReference type="ARBA" id="ARBA00023015"/>
    </source>
</evidence>
<organism evidence="8 9">
    <name type="scientific">Tengunoibacter tsumagoiensis</name>
    <dbReference type="NCBI Taxonomy" id="2014871"/>
    <lineage>
        <taxon>Bacteria</taxon>
        <taxon>Bacillati</taxon>
        <taxon>Chloroflexota</taxon>
        <taxon>Ktedonobacteria</taxon>
        <taxon>Ktedonobacterales</taxon>
        <taxon>Dictyobacteraceae</taxon>
        <taxon>Tengunoibacter</taxon>
    </lineage>
</organism>